<accession>A0A939QMB2</accession>
<protein>
    <submittedName>
        <fullName evidence="8">MFS transporter</fullName>
    </submittedName>
</protein>
<keyword evidence="4 6" id="KW-1133">Transmembrane helix</keyword>
<evidence type="ECO:0000256" key="3">
    <source>
        <dbReference type="ARBA" id="ARBA00022692"/>
    </source>
</evidence>
<organism evidence="8 9">
    <name type="scientific">Leucobacter tardus</name>
    <dbReference type="NCBI Taxonomy" id="501483"/>
    <lineage>
        <taxon>Bacteria</taxon>
        <taxon>Bacillati</taxon>
        <taxon>Actinomycetota</taxon>
        <taxon>Actinomycetes</taxon>
        <taxon>Micrococcales</taxon>
        <taxon>Microbacteriaceae</taxon>
        <taxon>Leucobacter</taxon>
    </lineage>
</organism>
<dbReference type="InterPro" id="IPR011701">
    <property type="entry name" value="MFS"/>
</dbReference>
<dbReference type="EMBL" id="JAGFBF010000005">
    <property type="protein sequence ID" value="MBO2990531.1"/>
    <property type="molecule type" value="Genomic_DNA"/>
</dbReference>
<dbReference type="Proteomes" id="UP000668403">
    <property type="component" value="Unassembled WGS sequence"/>
</dbReference>
<comment type="caution">
    <text evidence="8">The sequence shown here is derived from an EMBL/GenBank/DDBJ whole genome shotgun (WGS) entry which is preliminary data.</text>
</comment>
<feature type="transmembrane region" description="Helical" evidence="6">
    <location>
        <begin position="377"/>
        <end position="397"/>
    </location>
</feature>
<evidence type="ECO:0000256" key="6">
    <source>
        <dbReference type="SAM" id="Phobius"/>
    </source>
</evidence>
<dbReference type="PANTHER" id="PTHR43124">
    <property type="entry name" value="PURINE EFFLUX PUMP PBUE"/>
    <property type="match status" value="1"/>
</dbReference>
<feature type="transmembrane region" description="Helical" evidence="6">
    <location>
        <begin position="310"/>
        <end position="329"/>
    </location>
</feature>
<dbReference type="InterPro" id="IPR020846">
    <property type="entry name" value="MFS_dom"/>
</dbReference>
<dbReference type="Gene3D" id="1.20.1250.20">
    <property type="entry name" value="MFS general substrate transporter like domains"/>
    <property type="match status" value="2"/>
</dbReference>
<feature type="transmembrane region" description="Helical" evidence="6">
    <location>
        <begin position="255"/>
        <end position="274"/>
    </location>
</feature>
<reference evidence="8" key="1">
    <citation type="submission" date="2021-03" db="EMBL/GenBank/DDBJ databases">
        <title>Leucobacter chromiisoli sp. nov., isolated from chromium-containing soil of chemical plant.</title>
        <authorList>
            <person name="Xu Z."/>
        </authorList>
    </citation>
    <scope>NUCLEOTIDE SEQUENCE</scope>
    <source>
        <strain evidence="8">K 70/01</strain>
    </source>
</reference>
<dbReference type="RefSeq" id="WP_208239588.1">
    <property type="nucleotide sequence ID" value="NZ_BAAAQU010000002.1"/>
</dbReference>
<dbReference type="AlphaFoldDB" id="A0A939QMB2"/>
<evidence type="ECO:0000259" key="7">
    <source>
        <dbReference type="PROSITE" id="PS50850"/>
    </source>
</evidence>
<comment type="subcellular location">
    <subcellularLocation>
        <location evidence="1">Cell membrane</location>
        <topology evidence="1">Multi-pass membrane protein</topology>
    </subcellularLocation>
</comment>
<feature type="transmembrane region" description="Helical" evidence="6">
    <location>
        <begin position="115"/>
        <end position="137"/>
    </location>
</feature>
<name>A0A939QMB2_9MICO</name>
<keyword evidence="5 6" id="KW-0472">Membrane</keyword>
<feature type="transmembrane region" description="Helical" evidence="6">
    <location>
        <begin position="286"/>
        <end position="304"/>
    </location>
</feature>
<dbReference type="SUPFAM" id="SSF103473">
    <property type="entry name" value="MFS general substrate transporter"/>
    <property type="match status" value="1"/>
</dbReference>
<evidence type="ECO:0000256" key="5">
    <source>
        <dbReference type="ARBA" id="ARBA00023136"/>
    </source>
</evidence>
<dbReference type="InterPro" id="IPR050189">
    <property type="entry name" value="MFS_Efflux_Transporters"/>
</dbReference>
<proteinExistence type="predicted"/>
<evidence type="ECO:0000256" key="1">
    <source>
        <dbReference type="ARBA" id="ARBA00004651"/>
    </source>
</evidence>
<dbReference type="GO" id="GO:0005886">
    <property type="term" value="C:plasma membrane"/>
    <property type="evidence" value="ECO:0007669"/>
    <property type="project" value="UniProtKB-SubCell"/>
</dbReference>
<feature type="transmembrane region" description="Helical" evidence="6">
    <location>
        <begin position="149"/>
        <end position="172"/>
    </location>
</feature>
<feature type="transmembrane region" description="Helical" evidence="6">
    <location>
        <begin position="90"/>
        <end position="109"/>
    </location>
</feature>
<keyword evidence="2" id="KW-1003">Cell membrane</keyword>
<gene>
    <name evidence="8" type="ORF">J4H85_11055</name>
</gene>
<feature type="transmembrane region" description="Helical" evidence="6">
    <location>
        <begin position="15"/>
        <end position="37"/>
    </location>
</feature>
<dbReference type="CDD" id="cd17324">
    <property type="entry name" value="MFS_NepI_like"/>
    <property type="match status" value="1"/>
</dbReference>
<dbReference type="PANTHER" id="PTHR43124:SF3">
    <property type="entry name" value="CHLORAMPHENICOL EFFLUX PUMP RV0191"/>
    <property type="match status" value="1"/>
</dbReference>
<feature type="transmembrane region" description="Helical" evidence="6">
    <location>
        <begin position="178"/>
        <end position="200"/>
    </location>
</feature>
<dbReference type="GO" id="GO:0022857">
    <property type="term" value="F:transmembrane transporter activity"/>
    <property type="evidence" value="ECO:0007669"/>
    <property type="project" value="InterPro"/>
</dbReference>
<feature type="transmembrane region" description="Helical" evidence="6">
    <location>
        <begin position="57"/>
        <end position="83"/>
    </location>
</feature>
<evidence type="ECO:0000313" key="9">
    <source>
        <dbReference type="Proteomes" id="UP000668403"/>
    </source>
</evidence>
<feature type="transmembrane region" description="Helical" evidence="6">
    <location>
        <begin position="350"/>
        <end position="371"/>
    </location>
</feature>
<evidence type="ECO:0000256" key="2">
    <source>
        <dbReference type="ARBA" id="ARBA00022475"/>
    </source>
</evidence>
<evidence type="ECO:0000256" key="4">
    <source>
        <dbReference type="ARBA" id="ARBA00022989"/>
    </source>
</evidence>
<dbReference type="Pfam" id="PF07690">
    <property type="entry name" value="MFS_1"/>
    <property type="match status" value="1"/>
</dbReference>
<feature type="domain" description="Major facilitator superfamily (MFS) profile" evidence="7">
    <location>
        <begin position="16"/>
        <end position="399"/>
    </location>
</feature>
<feature type="transmembrane region" description="Helical" evidence="6">
    <location>
        <begin position="221"/>
        <end position="243"/>
    </location>
</feature>
<dbReference type="PROSITE" id="PS50850">
    <property type="entry name" value="MFS"/>
    <property type="match status" value="1"/>
</dbReference>
<dbReference type="InterPro" id="IPR036259">
    <property type="entry name" value="MFS_trans_sf"/>
</dbReference>
<keyword evidence="3 6" id="KW-0812">Transmembrane</keyword>
<keyword evidence="9" id="KW-1185">Reference proteome</keyword>
<evidence type="ECO:0000313" key="8">
    <source>
        <dbReference type="EMBL" id="MBO2990531.1"/>
    </source>
</evidence>
<sequence>MTAPTPVLTPARRTIALFALALGGFGIGVTEFASMGLLPDIAQDLLPGYAASPTTEIARAGILITMYALGVVVGAPVFAALGARASHAKLTFLLLVLFIVGTIASALAPTFGWLAAFRFIAALPHGAYFGVASLIAARIMGPGNQGKGVALAISGLTVANVVGVPLATWLGQHLGWRWAYVLVAVIFAVTLALTVLALPRTPGDPTRHARAELRAFRNPRTWIMIAVGSIGFGGFFAVYSYIAEVSTEVAGLSTASIPWVLAVMGIGMTLGNLIGGWASDRDLTKTIVVGFSTFIVSLILYTWLAPTPVGLFVTVFLIGITQSMLIPSIQARLIRIADRAALLGAAVNHAAFNIGNGLGAALGGAVIAAGFGYLAPGWVGVALAVIGLVLALVSVMVTRHDKRRSLDTVGIRVPAE</sequence>